<dbReference type="PANTHER" id="PTHR30576">
    <property type="entry name" value="COLANIC BIOSYNTHESIS UDP-GLUCOSE LIPID CARRIER TRANSFERASE"/>
    <property type="match status" value="1"/>
</dbReference>
<comment type="caution">
    <text evidence="5">The sequence shown here is derived from an EMBL/GenBank/DDBJ whole genome shotgun (WGS) entry which is preliminary data.</text>
</comment>
<evidence type="ECO:0000313" key="5">
    <source>
        <dbReference type="EMBL" id="MBB5717346.1"/>
    </source>
</evidence>
<protein>
    <submittedName>
        <fullName evidence="5">Lipopolysaccharide/colanic/teichoic acid biosynthesis glycosyltransferase</fullName>
    </submittedName>
</protein>
<comment type="similarity">
    <text evidence="1">Belongs to the bacterial sugar transferase family.</text>
</comment>
<keyword evidence="3" id="KW-1133">Transmembrane helix</keyword>
<feature type="transmembrane region" description="Helical" evidence="3">
    <location>
        <begin position="78"/>
        <end position="96"/>
    </location>
</feature>
<dbReference type="GO" id="GO:0000271">
    <property type="term" value="P:polysaccharide biosynthetic process"/>
    <property type="evidence" value="ECO:0007669"/>
    <property type="project" value="UniProtKB-KW"/>
</dbReference>
<reference evidence="5 6" key="1">
    <citation type="submission" date="2020-08" db="EMBL/GenBank/DDBJ databases">
        <title>Genomic Encyclopedia of Type Strains, Phase IV (KMG-IV): sequencing the most valuable type-strain genomes for metagenomic binning, comparative biology and taxonomic classification.</title>
        <authorList>
            <person name="Goeker M."/>
        </authorList>
    </citation>
    <scope>NUCLEOTIDE SEQUENCE [LARGE SCALE GENOMIC DNA]</scope>
    <source>
        <strain evidence="5 6">DSM 27203</strain>
    </source>
</reference>
<keyword evidence="5" id="KW-0808">Transferase</keyword>
<evidence type="ECO:0000256" key="3">
    <source>
        <dbReference type="SAM" id="Phobius"/>
    </source>
</evidence>
<proteinExistence type="inferred from homology"/>
<keyword evidence="2" id="KW-0270">Exopolysaccharide synthesis</keyword>
<dbReference type="EMBL" id="JACIJI010000001">
    <property type="protein sequence ID" value="MBB5717346.1"/>
    <property type="molecule type" value="Genomic_DNA"/>
</dbReference>
<dbReference type="Proteomes" id="UP000554342">
    <property type="component" value="Unassembled WGS sequence"/>
</dbReference>
<feature type="transmembrane region" description="Helical" evidence="3">
    <location>
        <begin position="51"/>
        <end position="72"/>
    </location>
</feature>
<sequence length="482" mass="53095">MATASKLAKAAFQENDPMDQDLTPVAPLPTATVPAHPGSAPNNSALHGRAILILLLVDIVAIGAPFPVISALRTVSGSTAPGLYATALVLLYLVIGGNQHAYTSNAMRSPYVAVRKGVRSLLLATAAATLALFYTKTSESFPRLTIGLSSVSAVVLLSIARFGVVSWLDRLIGGHPFQTLVIVDGNLPVPKGNHDYVVMADPLLNPDLNDPRMYQRMAKALGAADRVLVVCEPRRRMAWTRALQGTNVQGEIYMPELHEYAPSGMGRDRRTPSIIVATGPLNLFDRATKRLFDLAVASIALLLLSPLLITVAIWIKLDSRGPVFFRQERIGRSNHLFRVYKFRSMYADLCDAKGSRSTSRSDDRITRVGNILRKTSIDELPQLLNVLRGEMSIVGPRPHAVASRAADKLFWEVDRRYWDRHAAKPGVTGLAQVRGFRGATLVERDLQDRLNSDLEYLQGWTIWRDFKIVFQTVGVVFHRNAF</sequence>
<feature type="domain" description="Bacterial sugar transferase" evidence="4">
    <location>
        <begin position="289"/>
        <end position="477"/>
    </location>
</feature>
<name>A0A840YUU0_9SPHN</name>
<dbReference type="GO" id="GO:0016780">
    <property type="term" value="F:phosphotransferase activity, for other substituted phosphate groups"/>
    <property type="evidence" value="ECO:0007669"/>
    <property type="project" value="TreeGrafter"/>
</dbReference>
<evidence type="ECO:0000313" key="6">
    <source>
        <dbReference type="Proteomes" id="UP000554342"/>
    </source>
</evidence>
<dbReference type="Pfam" id="PF02397">
    <property type="entry name" value="Bac_transf"/>
    <property type="match status" value="1"/>
</dbReference>
<dbReference type="InterPro" id="IPR003362">
    <property type="entry name" value="Bact_transf"/>
</dbReference>
<evidence type="ECO:0000256" key="1">
    <source>
        <dbReference type="ARBA" id="ARBA00006464"/>
    </source>
</evidence>
<keyword evidence="6" id="KW-1185">Reference proteome</keyword>
<evidence type="ECO:0000256" key="2">
    <source>
        <dbReference type="ARBA" id="ARBA00023169"/>
    </source>
</evidence>
<accession>A0A840YUU0</accession>
<keyword evidence="3" id="KW-0812">Transmembrane</keyword>
<dbReference type="PANTHER" id="PTHR30576:SF0">
    <property type="entry name" value="UNDECAPRENYL-PHOSPHATE N-ACETYLGALACTOSAMINYL 1-PHOSPHATE TRANSFERASE-RELATED"/>
    <property type="match status" value="1"/>
</dbReference>
<keyword evidence="3" id="KW-0472">Membrane</keyword>
<feature type="transmembrane region" description="Helical" evidence="3">
    <location>
        <begin position="146"/>
        <end position="168"/>
    </location>
</feature>
<gene>
    <name evidence="5" type="ORF">FHR23_000253</name>
</gene>
<feature type="transmembrane region" description="Helical" evidence="3">
    <location>
        <begin position="117"/>
        <end position="134"/>
    </location>
</feature>
<evidence type="ECO:0000259" key="4">
    <source>
        <dbReference type="Pfam" id="PF02397"/>
    </source>
</evidence>
<dbReference type="RefSeq" id="WP_343042926.1">
    <property type="nucleotide sequence ID" value="NZ_BAABIF010000004.1"/>
</dbReference>
<feature type="transmembrane region" description="Helical" evidence="3">
    <location>
        <begin position="291"/>
        <end position="315"/>
    </location>
</feature>
<dbReference type="AlphaFoldDB" id="A0A840YUU0"/>
<organism evidence="5 6">
    <name type="scientific">Stakelama sediminis</name>
    <dbReference type="NCBI Taxonomy" id="463200"/>
    <lineage>
        <taxon>Bacteria</taxon>
        <taxon>Pseudomonadati</taxon>
        <taxon>Pseudomonadota</taxon>
        <taxon>Alphaproteobacteria</taxon>
        <taxon>Sphingomonadales</taxon>
        <taxon>Sphingomonadaceae</taxon>
        <taxon>Stakelama</taxon>
    </lineage>
</organism>